<keyword evidence="3" id="KW-1185">Reference proteome</keyword>
<organism evidence="1">
    <name type="scientific">Hexamita inflata</name>
    <dbReference type="NCBI Taxonomy" id="28002"/>
    <lineage>
        <taxon>Eukaryota</taxon>
        <taxon>Metamonada</taxon>
        <taxon>Diplomonadida</taxon>
        <taxon>Hexamitidae</taxon>
        <taxon>Hexamitinae</taxon>
        <taxon>Hexamita</taxon>
    </lineage>
</organism>
<evidence type="ECO:0000313" key="2">
    <source>
        <dbReference type="EMBL" id="CAL6041295.1"/>
    </source>
</evidence>
<proteinExistence type="predicted"/>
<accession>A0AA86NFG8</accession>
<protein>
    <submittedName>
        <fullName evidence="2">Hypothetical_protein</fullName>
    </submittedName>
</protein>
<dbReference type="EMBL" id="CATOUU010000154">
    <property type="protein sequence ID" value="CAI9918336.1"/>
    <property type="molecule type" value="Genomic_DNA"/>
</dbReference>
<dbReference type="EMBL" id="CAXDID020000149">
    <property type="protein sequence ID" value="CAL6041295.1"/>
    <property type="molecule type" value="Genomic_DNA"/>
</dbReference>
<dbReference type="Proteomes" id="UP001642409">
    <property type="component" value="Unassembled WGS sequence"/>
</dbReference>
<evidence type="ECO:0000313" key="1">
    <source>
        <dbReference type="EMBL" id="CAI9918336.1"/>
    </source>
</evidence>
<reference evidence="2 3" key="2">
    <citation type="submission" date="2024-07" db="EMBL/GenBank/DDBJ databases">
        <authorList>
            <person name="Akdeniz Z."/>
        </authorList>
    </citation>
    <scope>NUCLEOTIDE SEQUENCE [LARGE SCALE GENOMIC DNA]</scope>
</reference>
<sequence>MQCSENQVIAQILLNTYQKQHNKYVIQQQLINEYNNMKKVKQNTDFDECASPSQQQTSAGKVAPINTISIFDPLFKENKPSEVIEPVRFESSFKPSVAAVKSAQQLIAEMRSKCK</sequence>
<dbReference type="AlphaFoldDB" id="A0AA86NFG8"/>
<name>A0AA86NFG8_9EUKA</name>
<evidence type="ECO:0000313" key="3">
    <source>
        <dbReference type="Proteomes" id="UP001642409"/>
    </source>
</evidence>
<reference evidence="1" key="1">
    <citation type="submission" date="2023-06" db="EMBL/GenBank/DDBJ databases">
        <authorList>
            <person name="Kurt Z."/>
        </authorList>
    </citation>
    <scope>NUCLEOTIDE SEQUENCE</scope>
</reference>
<gene>
    <name evidence="2" type="ORF">HINF_LOCUS38948</name>
    <name evidence="1" type="ORF">HINF_LOCUS5981</name>
</gene>
<comment type="caution">
    <text evidence="1">The sequence shown here is derived from an EMBL/GenBank/DDBJ whole genome shotgun (WGS) entry which is preliminary data.</text>
</comment>